<dbReference type="RefSeq" id="WP_160366393.1">
    <property type="nucleotide sequence ID" value="NZ_JACEIB010000002.1"/>
</dbReference>
<sequence length="47" mass="5098">MRRALLAFVLIATGVGVSGCWDHRGGHDHPGYPSDHHHHHDGGGYRG</sequence>
<evidence type="ECO:0000313" key="3">
    <source>
        <dbReference type="Proteomes" id="UP000570166"/>
    </source>
</evidence>
<reference evidence="2 3" key="1">
    <citation type="submission" date="2020-07" db="EMBL/GenBank/DDBJ databases">
        <authorList>
            <person name="Sun Q."/>
        </authorList>
    </citation>
    <scope>NUCLEOTIDE SEQUENCE [LARGE SCALE GENOMIC DNA]</scope>
    <source>
        <strain evidence="2 3">CGMCC 1.13654</strain>
    </source>
</reference>
<accession>A0A838L3X1</accession>
<evidence type="ECO:0008006" key="4">
    <source>
        <dbReference type="Google" id="ProtNLM"/>
    </source>
</evidence>
<name>A0A838L3X1_9SPHN</name>
<evidence type="ECO:0000256" key="1">
    <source>
        <dbReference type="SAM" id="MobiDB-lite"/>
    </source>
</evidence>
<organism evidence="2 3">
    <name type="scientific">Sphingomonas chungangi</name>
    <dbReference type="NCBI Taxonomy" id="2683589"/>
    <lineage>
        <taxon>Bacteria</taxon>
        <taxon>Pseudomonadati</taxon>
        <taxon>Pseudomonadota</taxon>
        <taxon>Alphaproteobacteria</taxon>
        <taxon>Sphingomonadales</taxon>
        <taxon>Sphingomonadaceae</taxon>
        <taxon>Sphingomonas</taxon>
    </lineage>
</organism>
<proteinExistence type="predicted"/>
<feature type="region of interest" description="Disordered" evidence="1">
    <location>
        <begin position="26"/>
        <end position="47"/>
    </location>
</feature>
<dbReference type="Proteomes" id="UP000570166">
    <property type="component" value="Unassembled WGS sequence"/>
</dbReference>
<keyword evidence="3" id="KW-1185">Reference proteome</keyword>
<protein>
    <recommendedName>
        <fullName evidence="4">Lipoprotein</fullName>
    </recommendedName>
</protein>
<dbReference type="AlphaFoldDB" id="A0A838L3X1"/>
<gene>
    <name evidence="2" type="ORF">HZF05_04005</name>
</gene>
<evidence type="ECO:0000313" key="2">
    <source>
        <dbReference type="EMBL" id="MBA2933252.1"/>
    </source>
</evidence>
<comment type="caution">
    <text evidence="2">The sequence shown here is derived from an EMBL/GenBank/DDBJ whole genome shotgun (WGS) entry which is preliminary data.</text>
</comment>
<dbReference type="EMBL" id="JACEIB010000002">
    <property type="protein sequence ID" value="MBA2933252.1"/>
    <property type="molecule type" value="Genomic_DNA"/>
</dbReference>
<dbReference type="PROSITE" id="PS51257">
    <property type="entry name" value="PROKAR_LIPOPROTEIN"/>
    <property type="match status" value="1"/>
</dbReference>